<gene>
    <name evidence="1" type="ORF">HMPREF0519_1684</name>
</gene>
<dbReference type="AlphaFoldDB" id="C0XKC3"/>
<proteinExistence type="predicted"/>
<organism evidence="1 2">
    <name type="scientific">Lentilactobacillus hilgardii (strain ATCC 8290 / DSM 20176 / CCUG 30140 / JCM 1155 / KCTC 3500 / NBRC 15886 / NCIMB 8040 / NRRL B-1843 / 9)</name>
    <dbReference type="NCBI Taxonomy" id="1423757"/>
    <lineage>
        <taxon>Bacteria</taxon>
        <taxon>Bacillati</taxon>
        <taxon>Bacillota</taxon>
        <taxon>Bacilli</taxon>
        <taxon>Lactobacillales</taxon>
        <taxon>Lactobacillaceae</taxon>
        <taxon>Lentilactobacillus</taxon>
    </lineage>
</organism>
<sequence>MSNLNNDHFDMDVVNNFFEHDYHDRGMVKWQGFYLSDHTAALNKQEAKDQKVYHPKSQQSLETITAILAETYQRHRAVSLQLNELDANGNQLPDIQTHVYGYHSDKIIIDDEKAVSIDDIRHVERIQTYLR</sequence>
<comment type="caution">
    <text evidence="1">The sequence shown here is derived from an EMBL/GenBank/DDBJ whole genome shotgun (WGS) entry which is preliminary data.</text>
</comment>
<protein>
    <recommendedName>
        <fullName evidence="3">DNA-directed RNA polymerase beta subunit</fullName>
    </recommendedName>
</protein>
<reference evidence="1 2" key="1">
    <citation type="submission" date="2009-01" db="EMBL/GenBank/DDBJ databases">
        <authorList>
            <person name="Qin X."/>
            <person name="Bachman B."/>
            <person name="Battles P."/>
            <person name="Bell A."/>
            <person name="Bess C."/>
            <person name="Bickham C."/>
            <person name="Chaboub L."/>
            <person name="Chen D."/>
            <person name="Coyle M."/>
            <person name="Deiros D.R."/>
            <person name="Dinh H."/>
            <person name="Forbes L."/>
            <person name="Fowler G."/>
            <person name="Francisco L."/>
            <person name="Fu Q."/>
            <person name="Gubbala S."/>
            <person name="Hale W."/>
            <person name="Han Y."/>
            <person name="Hemphill L."/>
            <person name="Highlander S.K."/>
            <person name="Hirani K."/>
            <person name="Hogues M."/>
            <person name="Jackson L."/>
            <person name="Jakkamsetti A."/>
            <person name="Javaid M."/>
            <person name="Jiang H."/>
            <person name="Korchina V."/>
            <person name="Kovar C."/>
            <person name="Lara F."/>
            <person name="Lee S."/>
            <person name="Mata R."/>
            <person name="Mathew T."/>
            <person name="Moen C."/>
            <person name="Morales K."/>
            <person name="Munidasa M."/>
            <person name="Nazareth L."/>
            <person name="Ngo R."/>
            <person name="Nguyen L."/>
            <person name="Okwuonu G."/>
            <person name="Ongeri F."/>
            <person name="Patil S."/>
            <person name="Petrosino J."/>
            <person name="Pham C."/>
            <person name="Pham P."/>
            <person name="Pu L.-L."/>
            <person name="Puazo M."/>
            <person name="Raj R."/>
            <person name="Reid J."/>
            <person name="Rouhana J."/>
            <person name="Saada N."/>
            <person name="Shang Y."/>
            <person name="Simmons D."/>
            <person name="Thornton R."/>
            <person name="Warren J."/>
            <person name="Weissenberger G."/>
            <person name="Zhang J."/>
            <person name="Zhang L."/>
            <person name="Zhou C."/>
            <person name="Zhu D."/>
            <person name="Muzny D."/>
            <person name="Worley K."/>
            <person name="Gibbs R."/>
        </authorList>
    </citation>
    <scope>NUCLEOTIDE SEQUENCE [LARGE SCALE GENOMIC DNA]</scope>
    <source>
        <strain evidence="2">ATCC 8290 / DSM 20176 / CCUG 30140 / JCM 1155 / KCTC 3500 / NBRC 15886 / NCIMB 8040 / NRRL B-1843 / 9</strain>
    </source>
</reference>
<accession>C0XKC3</accession>
<evidence type="ECO:0000313" key="2">
    <source>
        <dbReference type="Proteomes" id="UP000003752"/>
    </source>
</evidence>
<dbReference type="HOGENOM" id="CLU_132560_1_2_9"/>
<dbReference type="EMBL" id="ACGP01000156">
    <property type="protein sequence ID" value="EEI24167.1"/>
    <property type="molecule type" value="Genomic_DNA"/>
</dbReference>
<evidence type="ECO:0000313" key="1">
    <source>
        <dbReference type="EMBL" id="EEI24167.1"/>
    </source>
</evidence>
<keyword evidence="2" id="KW-1185">Reference proteome</keyword>
<dbReference type="Proteomes" id="UP000003752">
    <property type="component" value="Unassembled WGS sequence"/>
</dbReference>
<evidence type="ECO:0008006" key="3">
    <source>
        <dbReference type="Google" id="ProtNLM"/>
    </source>
</evidence>
<name>C0XKC3_LENH9</name>